<evidence type="ECO:0000256" key="2">
    <source>
        <dbReference type="ARBA" id="ARBA00022692"/>
    </source>
</evidence>
<feature type="transmembrane region" description="Helical" evidence="6">
    <location>
        <begin position="148"/>
        <end position="166"/>
    </location>
</feature>
<proteinExistence type="predicted"/>
<dbReference type="EMBL" id="DVOO01000027">
    <property type="protein sequence ID" value="HIV25838.1"/>
    <property type="molecule type" value="Genomic_DNA"/>
</dbReference>
<evidence type="ECO:0000256" key="6">
    <source>
        <dbReference type="SAM" id="Phobius"/>
    </source>
</evidence>
<evidence type="ECO:0000256" key="4">
    <source>
        <dbReference type="ARBA" id="ARBA00023136"/>
    </source>
</evidence>
<evidence type="ECO:0000313" key="8">
    <source>
        <dbReference type="EMBL" id="HIV25838.1"/>
    </source>
</evidence>
<feature type="domain" description="TM7S3/TM198-like" evidence="7">
    <location>
        <begin position="33"/>
        <end position="157"/>
    </location>
</feature>
<evidence type="ECO:0000256" key="1">
    <source>
        <dbReference type="ARBA" id="ARBA00004141"/>
    </source>
</evidence>
<keyword evidence="4 6" id="KW-0472">Membrane</keyword>
<comment type="caution">
    <text evidence="8">The sequence shown here is derived from an EMBL/GenBank/DDBJ whole genome shotgun (WGS) entry which is preliminary data.</text>
</comment>
<dbReference type="PANTHER" id="PTHR31247:SF5">
    <property type="entry name" value="DUF4203 DOMAIN-CONTAINING PROTEIN"/>
    <property type="match status" value="1"/>
</dbReference>
<accession>A0A9D1P5A5</accession>
<dbReference type="Pfam" id="PF13886">
    <property type="entry name" value="TM7S3_TM198"/>
    <property type="match status" value="1"/>
</dbReference>
<comment type="subcellular location">
    <subcellularLocation>
        <location evidence="1">Membrane</location>
        <topology evidence="1">Multi-pass membrane protein</topology>
    </subcellularLocation>
</comment>
<name>A0A9D1P5A5_9FIRM</name>
<feature type="compositionally biased region" description="Low complexity" evidence="5">
    <location>
        <begin position="247"/>
        <end position="271"/>
    </location>
</feature>
<gene>
    <name evidence="8" type="ORF">IAB71_08725</name>
</gene>
<feature type="transmembrane region" description="Helical" evidence="6">
    <location>
        <begin position="49"/>
        <end position="71"/>
    </location>
</feature>
<feature type="compositionally biased region" description="Polar residues" evidence="5">
    <location>
        <begin position="330"/>
        <end position="346"/>
    </location>
</feature>
<feature type="transmembrane region" description="Helical" evidence="6">
    <location>
        <begin position="24"/>
        <end position="42"/>
    </location>
</feature>
<evidence type="ECO:0000256" key="5">
    <source>
        <dbReference type="SAM" id="MobiDB-lite"/>
    </source>
</evidence>
<evidence type="ECO:0000259" key="7">
    <source>
        <dbReference type="Pfam" id="PF13886"/>
    </source>
</evidence>
<reference evidence="8" key="2">
    <citation type="journal article" date="2021" name="PeerJ">
        <title>Extensive microbial diversity within the chicken gut microbiome revealed by metagenomics and culture.</title>
        <authorList>
            <person name="Gilroy R."/>
            <person name="Ravi A."/>
            <person name="Getino M."/>
            <person name="Pursley I."/>
            <person name="Horton D.L."/>
            <person name="Alikhan N.F."/>
            <person name="Baker D."/>
            <person name="Gharbi K."/>
            <person name="Hall N."/>
            <person name="Watson M."/>
            <person name="Adriaenssens E.M."/>
            <person name="Foster-Nyarko E."/>
            <person name="Jarju S."/>
            <person name="Secka A."/>
            <person name="Antonio M."/>
            <person name="Oren A."/>
            <person name="Chaudhuri R.R."/>
            <person name="La Ragione R."/>
            <person name="Hildebrand F."/>
            <person name="Pallen M.J."/>
        </authorList>
    </citation>
    <scope>NUCLEOTIDE SEQUENCE</scope>
    <source>
        <strain evidence="8">CHK188-20938</strain>
    </source>
</reference>
<reference evidence="8" key="1">
    <citation type="submission" date="2020-10" db="EMBL/GenBank/DDBJ databases">
        <authorList>
            <person name="Gilroy R."/>
        </authorList>
    </citation>
    <scope>NUCLEOTIDE SEQUENCE</scope>
    <source>
        <strain evidence="8">CHK188-20938</strain>
    </source>
</reference>
<feature type="transmembrane region" description="Helical" evidence="6">
    <location>
        <begin position="77"/>
        <end position="96"/>
    </location>
</feature>
<feature type="transmembrane region" description="Helical" evidence="6">
    <location>
        <begin position="123"/>
        <end position="141"/>
    </location>
</feature>
<feature type="compositionally biased region" description="Polar residues" evidence="5">
    <location>
        <begin position="272"/>
        <end position="285"/>
    </location>
</feature>
<dbReference type="PANTHER" id="PTHR31247">
    <property type="entry name" value="TRANSMEMBRANE PROTEIN 198 FAMILY MEMBER"/>
    <property type="match status" value="1"/>
</dbReference>
<evidence type="ECO:0000256" key="3">
    <source>
        <dbReference type="ARBA" id="ARBA00022989"/>
    </source>
</evidence>
<feature type="transmembrane region" description="Helical" evidence="6">
    <location>
        <begin position="101"/>
        <end position="117"/>
    </location>
</feature>
<keyword evidence="2 6" id="KW-0812">Transmembrane</keyword>
<dbReference type="GO" id="GO:0005886">
    <property type="term" value="C:plasma membrane"/>
    <property type="evidence" value="ECO:0007669"/>
    <property type="project" value="TreeGrafter"/>
</dbReference>
<dbReference type="AlphaFoldDB" id="A0A9D1P5A5"/>
<sequence length="346" mass="37813">MERFAFINQLSGQFHVLNVFLQRYGTYLSAAGLVFSLLNCFFGYRLRKLWNVIAGFLAGTAAGFVLCNYFGIASAPLTLLAALGCGLVCAVLAYLLYRLGLFLLCACLTIFVLFRLLNPSTAAVYGICLILGAVVGIFALLKERLTVSLATAIGGGWASAEFLLALTGSNSSFLPVILTLIFAFLGILVQLKPWKSRDYWDDKDSRLRQEEKRAKKAYRSQKRKQQKKKSRVKKEKKRARKEKRRTNSSASSSRTSSGSSKKSSGSAQTAGTAQSPQADAVSNPTPAAEEQPSAFQASSGAPARREAPQDSALDLSDIRLQLSREVQEIYQETQSADTNPPKDQNP</sequence>
<organism evidence="8 9">
    <name type="scientific">Candidatus Scatomonas pullistercoris</name>
    <dbReference type="NCBI Taxonomy" id="2840920"/>
    <lineage>
        <taxon>Bacteria</taxon>
        <taxon>Bacillati</taxon>
        <taxon>Bacillota</taxon>
        <taxon>Clostridia</taxon>
        <taxon>Lachnospirales</taxon>
        <taxon>Lachnospiraceae</taxon>
        <taxon>Lachnospiraceae incertae sedis</taxon>
        <taxon>Candidatus Scatomonas</taxon>
    </lineage>
</organism>
<feature type="compositionally biased region" description="Basic residues" evidence="5">
    <location>
        <begin position="214"/>
        <end position="246"/>
    </location>
</feature>
<dbReference type="InterPro" id="IPR025256">
    <property type="entry name" value="TM7S3/TM198-like_dom"/>
</dbReference>
<keyword evidence="3 6" id="KW-1133">Transmembrane helix</keyword>
<protein>
    <submittedName>
        <fullName evidence="8">DUF4203 domain-containing protein</fullName>
    </submittedName>
</protein>
<dbReference type="Proteomes" id="UP000824169">
    <property type="component" value="Unassembled WGS sequence"/>
</dbReference>
<feature type="transmembrane region" description="Helical" evidence="6">
    <location>
        <begin position="172"/>
        <end position="191"/>
    </location>
</feature>
<dbReference type="InterPro" id="IPR040236">
    <property type="entry name" value="TMEM198"/>
</dbReference>
<evidence type="ECO:0000313" key="9">
    <source>
        <dbReference type="Proteomes" id="UP000824169"/>
    </source>
</evidence>
<feature type="region of interest" description="Disordered" evidence="5">
    <location>
        <begin position="210"/>
        <end position="346"/>
    </location>
</feature>